<sequence>MDPQPCAKPLGVTNPQSGTPAGRGGRYAANHPRPLSLCGARLARLVVLLSSPSLRAPRLPGAVAAAVAAVSMLADGGQSQHEIPFDSGRRGKYQA</sequence>
<reference evidence="2" key="1">
    <citation type="journal article" date="2020" name="Phytopathology">
        <title>Genome Sequence Resources of Colletotrichum truncatum, C. plurivorum, C. musicola, and C. sojae: Four Species Pathogenic to Soybean (Glycine max).</title>
        <authorList>
            <person name="Rogerio F."/>
            <person name="Boufleur T.R."/>
            <person name="Ciampi-Guillardi M."/>
            <person name="Sukno S.A."/>
            <person name="Thon M.R."/>
            <person name="Massola Junior N.S."/>
            <person name="Baroncelli R."/>
        </authorList>
    </citation>
    <scope>NUCLEOTIDE SEQUENCE</scope>
    <source>
        <strain evidence="2">LFN00145</strain>
    </source>
</reference>
<protein>
    <submittedName>
        <fullName evidence="2">Uncharacterized protein</fullName>
    </submittedName>
</protein>
<feature type="region of interest" description="Disordered" evidence="1">
    <location>
        <begin position="1"/>
        <end position="30"/>
    </location>
</feature>
<dbReference type="EMBL" id="WIGO01000095">
    <property type="protein sequence ID" value="KAF6830334.1"/>
    <property type="molecule type" value="Genomic_DNA"/>
</dbReference>
<evidence type="ECO:0000256" key="1">
    <source>
        <dbReference type="SAM" id="MobiDB-lite"/>
    </source>
</evidence>
<gene>
    <name evidence="2" type="ORF">CPLU01_07389</name>
</gene>
<dbReference type="Proteomes" id="UP000654918">
    <property type="component" value="Unassembled WGS sequence"/>
</dbReference>
<accession>A0A8H6KEW0</accession>
<name>A0A8H6KEW0_9PEZI</name>
<organism evidence="2 3">
    <name type="scientific">Colletotrichum plurivorum</name>
    <dbReference type="NCBI Taxonomy" id="2175906"/>
    <lineage>
        <taxon>Eukaryota</taxon>
        <taxon>Fungi</taxon>
        <taxon>Dikarya</taxon>
        <taxon>Ascomycota</taxon>
        <taxon>Pezizomycotina</taxon>
        <taxon>Sordariomycetes</taxon>
        <taxon>Hypocreomycetidae</taxon>
        <taxon>Glomerellales</taxon>
        <taxon>Glomerellaceae</taxon>
        <taxon>Colletotrichum</taxon>
        <taxon>Colletotrichum orchidearum species complex</taxon>
    </lineage>
</organism>
<dbReference type="AlphaFoldDB" id="A0A8H6KEW0"/>
<evidence type="ECO:0000313" key="2">
    <source>
        <dbReference type="EMBL" id="KAF6830334.1"/>
    </source>
</evidence>
<proteinExistence type="predicted"/>
<evidence type="ECO:0000313" key="3">
    <source>
        <dbReference type="Proteomes" id="UP000654918"/>
    </source>
</evidence>
<keyword evidence="3" id="KW-1185">Reference proteome</keyword>
<comment type="caution">
    <text evidence="2">The sequence shown here is derived from an EMBL/GenBank/DDBJ whole genome shotgun (WGS) entry which is preliminary data.</text>
</comment>